<evidence type="ECO:0000256" key="1">
    <source>
        <dbReference type="SAM" id="SignalP"/>
    </source>
</evidence>
<accession>A0A0B2UFV4</accession>
<feature type="chain" id="PRO_5002076310" evidence="1">
    <location>
        <begin position="22"/>
        <end position="120"/>
    </location>
</feature>
<keyword evidence="1" id="KW-0732">Signal</keyword>
<name>A0A0B2UFV4_9GAMM</name>
<reference evidence="2 3" key="1">
    <citation type="submission" date="2014-03" db="EMBL/GenBank/DDBJ databases">
        <title>Genome sequence of the diesel-degrader and plant-growth promoter Acinetobacter oleivorans PF-1 isolated from the roots of poplar tree.</title>
        <authorList>
            <person name="Gkorezis P."/>
            <person name="van Hamme J."/>
            <person name="Rineau F."/>
            <person name="Vangronsveld J."/>
            <person name="Francetti A."/>
        </authorList>
    </citation>
    <scope>NUCLEOTIDE SEQUENCE [LARGE SCALE GENOMIC DNA]</scope>
    <source>
        <strain evidence="2 3">PF1</strain>
    </source>
</reference>
<comment type="caution">
    <text evidence="2">The sequence shown here is derived from an EMBL/GenBank/DDBJ whole genome shotgun (WGS) entry which is preliminary data.</text>
</comment>
<protein>
    <submittedName>
        <fullName evidence="2">Signal peptide protein</fullName>
    </submittedName>
</protein>
<evidence type="ECO:0000313" key="2">
    <source>
        <dbReference type="EMBL" id="KHN68233.1"/>
    </source>
</evidence>
<feature type="signal peptide" evidence="1">
    <location>
        <begin position="1"/>
        <end position="21"/>
    </location>
</feature>
<sequence length="120" mass="12411">MHSKIIGLTAMMGIMSSVAFAEPAIQPGDTLESLSKARITTNVNTQTATPTAQISIVTDANTDVKVEDIDPIIGETTAEMPKVAVQAEAVAAPVIENAPTLAASEPTVSVDDIDVAHPTE</sequence>
<dbReference type="AlphaFoldDB" id="A0A0B2UFV4"/>
<organism evidence="2 3">
    <name type="scientific">Acinetobacter oleivorans</name>
    <dbReference type="NCBI Taxonomy" id="1148157"/>
    <lineage>
        <taxon>Bacteria</taxon>
        <taxon>Pseudomonadati</taxon>
        <taxon>Pseudomonadota</taxon>
        <taxon>Gammaproteobacteria</taxon>
        <taxon>Moraxellales</taxon>
        <taxon>Moraxellaceae</taxon>
        <taxon>Acinetobacter</taxon>
    </lineage>
</organism>
<dbReference type="Proteomes" id="UP000031012">
    <property type="component" value="Unassembled WGS sequence"/>
</dbReference>
<evidence type="ECO:0000313" key="3">
    <source>
        <dbReference type="Proteomes" id="UP000031012"/>
    </source>
</evidence>
<gene>
    <name evidence="2" type="ORF">DH17_11085</name>
</gene>
<dbReference type="EMBL" id="JHQK01000003">
    <property type="protein sequence ID" value="KHN68233.1"/>
    <property type="molecule type" value="Genomic_DNA"/>
</dbReference>
<proteinExistence type="predicted"/>